<accession>A0ABU7B658</accession>
<comment type="caution">
    <text evidence="1">The sequence shown here is derived from an EMBL/GenBank/DDBJ whole genome shotgun (WGS) entry which is preliminary data.</text>
</comment>
<proteinExistence type="predicted"/>
<keyword evidence="2" id="KW-1185">Reference proteome</keyword>
<protein>
    <submittedName>
        <fullName evidence="1">Uncharacterized protein</fullName>
    </submittedName>
</protein>
<reference evidence="1 2" key="1">
    <citation type="submission" date="2021-07" db="EMBL/GenBank/DDBJ databases">
        <authorList>
            <person name="Palmer J.M."/>
        </authorList>
    </citation>
    <scope>NUCLEOTIDE SEQUENCE [LARGE SCALE GENOMIC DNA]</scope>
    <source>
        <strain evidence="1 2">AT_MEX2019</strain>
        <tissue evidence="1">Muscle</tissue>
    </source>
</reference>
<sequence>MFTSGVSSEAVRLSNVWLFHSWGSSSESFQQEERAHLDSGQKLRLWPWSEYKQSFTKLPLAESNQWFSGFLQGDKSWSDCHEDCNPFGQFSTPSSLDQFTLSF</sequence>
<dbReference type="Proteomes" id="UP001345963">
    <property type="component" value="Unassembled WGS sequence"/>
</dbReference>
<gene>
    <name evidence="1" type="ORF">ATANTOWER_009364</name>
</gene>
<evidence type="ECO:0000313" key="2">
    <source>
        <dbReference type="Proteomes" id="UP001345963"/>
    </source>
</evidence>
<name>A0ABU7B658_9TELE</name>
<organism evidence="1 2">
    <name type="scientific">Ataeniobius toweri</name>
    <dbReference type="NCBI Taxonomy" id="208326"/>
    <lineage>
        <taxon>Eukaryota</taxon>
        <taxon>Metazoa</taxon>
        <taxon>Chordata</taxon>
        <taxon>Craniata</taxon>
        <taxon>Vertebrata</taxon>
        <taxon>Euteleostomi</taxon>
        <taxon>Actinopterygii</taxon>
        <taxon>Neopterygii</taxon>
        <taxon>Teleostei</taxon>
        <taxon>Neoteleostei</taxon>
        <taxon>Acanthomorphata</taxon>
        <taxon>Ovalentaria</taxon>
        <taxon>Atherinomorphae</taxon>
        <taxon>Cyprinodontiformes</taxon>
        <taxon>Goodeidae</taxon>
        <taxon>Ataeniobius</taxon>
    </lineage>
</organism>
<evidence type="ECO:0000313" key="1">
    <source>
        <dbReference type="EMBL" id="MED6245868.1"/>
    </source>
</evidence>
<dbReference type="EMBL" id="JAHUTI010041485">
    <property type="protein sequence ID" value="MED6245868.1"/>
    <property type="molecule type" value="Genomic_DNA"/>
</dbReference>